<name>A0A8E2DS41_9APHY</name>
<feature type="binding site" evidence="3">
    <location>
        <position position="174"/>
    </location>
    <ligand>
        <name>Mn(2+)</name>
        <dbReference type="ChEBI" id="CHEBI:29035"/>
        <label>1</label>
    </ligand>
</feature>
<dbReference type="OrthoDB" id="10263073at2759"/>
<feature type="compositionally biased region" description="Low complexity" evidence="4">
    <location>
        <begin position="50"/>
        <end position="60"/>
    </location>
</feature>
<feature type="binding site" evidence="3">
    <location>
        <position position="352"/>
    </location>
    <ligand>
        <name>Mn(2+)</name>
        <dbReference type="ChEBI" id="CHEBI:29035"/>
        <label>2</label>
    </ligand>
</feature>
<evidence type="ECO:0000256" key="2">
    <source>
        <dbReference type="PIRSR" id="PIRSR617774-1"/>
    </source>
</evidence>
<evidence type="ECO:0000256" key="5">
    <source>
        <dbReference type="SAM" id="SignalP"/>
    </source>
</evidence>
<keyword evidence="8" id="KW-1185">Reference proteome</keyword>
<feature type="binding site" evidence="3">
    <location>
        <position position="398"/>
    </location>
    <ligand>
        <name>Mn(2+)</name>
        <dbReference type="ChEBI" id="CHEBI:29035"/>
        <label>2</label>
    </ligand>
</feature>
<dbReference type="GO" id="GO:0033609">
    <property type="term" value="P:oxalate metabolic process"/>
    <property type="evidence" value="ECO:0007669"/>
    <property type="project" value="InterPro"/>
</dbReference>
<feature type="domain" description="Cupin type-1" evidence="6">
    <location>
        <begin position="129"/>
        <end position="272"/>
    </location>
</feature>
<dbReference type="Proteomes" id="UP000250043">
    <property type="component" value="Unassembled WGS sequence"/>
</dbReference>
<dbReference type="PANTHER" id="PTHR35848">
    <property type="entry name" value="OXALATE-BINDING PROTEIN"/>
    <property type="match status" value="1"/>
</dbReference>
<keyword evidence="1 3" id="KW-0479">Metal-binding</keyword>
<evidence type="ECO:0000256" key="3">
    <source>
        <dbReference type="PIRSR" id="PIRSR617774-2"/>
    </source>
</evidence>
<dbReference type="CDD" id="cd20304">
    <property type="entry name" value="cupin_OxDC_N"/>
    <property type="match status" value="1"/>
</dbReference>
<dbReference type="InterPro" id="IPR011051">
    <property type="entry name" value="RmlC_Cupin_sf"/>
</dbReference>
<dbReference type="EMBL" id="KV722340">
    <property type="protein sequence ID" value="OCH94809.1"/>
    <property type="molecule type" value="Genomic_DNA"/>
</dbReference>
<comment type="cofactor">
    <cofactor evidence="3">
        <name>Mn(2+)</name>
        <dbReference type="ChEBI" id="CHEBI:29035"/>
    </cofactor>
    <text evidence="3">Binds 2 manganese ions per subunit.</text>
</comment>
<keyword evidence="3" id="KW-0464">Manganese</keyword>
<feature type="signal peptide" evidence="5">
    <location>
        <begin position="1"/>
        <end position="20"/>
    </location>
</feature>
<gene>
    <name evidence="7" type="ORF">OBBRIDRAFT_823190</name>
</gene>
<dbReference type="SMART" id="SM00835">
    <property type="entry name" value="Cupin_1"/>
    <property type="match status" value="2"/>
</dbReference>
<evidence type="ECO:0000256" key="1">
    <source>
        <dbReference type="ARBA" id="ARBA00022723"/>
    </source>
</evidence>
<sequence length="461" mass="49373">MNKLFSHVFCAILLSGFVSAAPASNGSSSIPSASSLSGVKSSSATSLGSGTLSSSAADATPTVPYASDDPNPRLWNITETNLTAVVPERGSIGSNILGPQNVPIDVQNADLLAPPTTDAGDVPNAKWPFSLSHMRLQTGGWARQQNINQMPIATAMAGVDMRLEAGAIRELHWHSTAEWAYVLKGTTQITAVDQDGRNYLANVGPGDLWYFPPGIPHSLQATNETEEGSEFLLIFPNGSFTDDGTFLLTDWLAHIPKDVIAKNFRVNISAFDHIPGEQLYIFPGVPPPPNAQAPSDPQGTVPSPYSFAFSQLNATQYSGGTAKIADTSNFPISEAISVAEVTVEPGAMRELHWHPTQDEWGFYLEGQARVTLFAAEGTAVTYDYQAGDISYVPSPYGHYVENTGNTTLRFLEIFNSPTFEDVSLTQWLALTPPALVKAHLQLSDSVIASLNKTKPVVVGPN</sequence>
<feature type="binding site" evidence="3">
    <location>
        <position position="354"/>
    </location>
    <ligand>
        <name>Mn(2+)</name>
        <dbReference type="ChEBI" id="CHEBI:29035"/>
        <label>2</label>
    </ligand>
</feature>
<evidence type="ECO:0000313" key="8">
    <source>
        <dbReference type="Proteomes" id="UP000250043"/>
    </source>
</evidence>
<feature type="binding site" evidence="3">
    <location>
        <position position="217"/>
    </location>
    <ligand>
        <name>Mn(2+)</name>
        <dbReference type="ChEBI" id="CHEBI:29035"/>
        <label>1</label>
    </ligand>
</feature>
<reference evidence="7 8" key="1">
    <citation type="submission" date="2016-07" db="EMBL/GenBank/DDBJ databases">
        <title>Draft genome of the white-rot fungus Obba rivulosa 3A-2.</title>
        <authorList>
            <consortium name="DOE Joint Genome Institute"/>
            <person name="Miettinen O."/>
            <person name="Riley R."/>
            <person name="Acob R."/>
            <person name="Barry K."/>
            <person name="Cullen D."/>
            <person name="De Vries R."/>
            <person name="Hainaut M."/>
            <person name="Hatakka A."/>
            <person name="Henrissat B."/>
            <person name="Hilden K."/>
            <person name="Kuo R."/>
            <person name="Labutti K."/>
            <person name="Lipzen A."/>
            <person name="Makela M.R."/>
            <person name="Sandor L."/>
            <person name="Spatafora J.W."/>
            <person name="Grigoriev I.V."/>
            <person name="Hibbett D.S."/>
        </authorList>
    </citation>
    <scope>NUCLEOTIDE SEQUENCE [LARGE SCALE GENOMIC DNA]</scope>
    <source>
        <strain evidence="7 8">3A-2</strain>
    </source>
</reference>
<feature type="chain" id="PRO_5034497899" evidence="5">
    <location>
        <begin position="21"/>
        <end position="461"/>
    </location>
</feature>
<keyword evidence="5" id="KW-0732">Signal</keyword>
<dbReference type="GO" id="GO:0046872">
    <property type="term" value="F:metal ion binding"/>
    <property type="evidence" value="ECO:0007669"/>
    <property type="project" value="UniProtKB-KW"/>
</dbReference>
<feature type="binding site" evidence="3">
    <location>
        <position position="359"/>
    </location>
    <ligand>
        <name>Mn(2+)</name>
        <dbReference type="ChEBI" id="CHEBI:29035"/>
        <label>2</label>
    </ligand>
</feature>
<dbReference type="Gene3D" id="2.60.120.10">
    <property type="entry name" value="Jelly Rolls"/>
    <property type="match status" value="2"/>
</dbReference>
<dbReference type="Pfam" id="PF00190">
    <property type="entry name" value="Cupin_1"/>
    <property type="match status" value="2"/>
</dbReference>
<feature type="active site" description="Proton donor" evidence="2">
    <location>
        <position position="412"/>
    </location>
</feature>
<feature type="region of interest" description="Disordered" evidence="4">
    <location>
        <begin position="50"/>
        <end position="72"/>
    </location>
</feature>
<dbReference type="SUPFAM" id="SSF51182">
    <property type="entry name" value="RmlC-like cupins"/>
    <property type="match status" value="1"/>
</dbReference>
<protein>
    <submittedName>
        <fullName evidence="7">Oxalate oxidase</fullName>
    </submittedName>
</protein>
<feature type="domain" description="Cupin type-1" evidence="6">
    <location>
        <begin position="306"/>
        <end position="448"/>
    </location>
</feature>
<evidence type="ECO:0000256" key="4">
    <source>
        <dbReference type="SAM" id="MobiDB-lite"/>
    </source>
</evidence>
<dbReference type="CDD" id="cd20305">
    <property type="entry name" value="cupin_OxDC_C"/>
    <property type="match status" value="1"/>
</dbReference>
<organism evidence="7 8">
    <name type="scientific">Obba rivulosa</name>
    <dbReference type="NCBI Taxonomy" id="1052685"/>
    <lineage>
        <taxon>Eukaryota</taxon>
        <taxon>Fungi</taxon>
        <taxon>Dikarya</taxon>
        <taxon>Basidiomycota</taxon>
        <taxon>Agaricomycotina</taxon>
        <taxon>Agaricomycetes</taxon>
        <taxon>Polyporales</taxon>
        <taxon>Gelatoporiaceae</taxon>
        <taxon>Obba</taxon>
    </lineage>
</organism>
<dbReference type="NCBIfam" id="TIGR03404">
    <property type="entry name" value="bicupin_oxalic"/>
    <property type="match status" value="1"/>
</dbReference>
<feature type="binding site" evidence="3">
    <location>
        <position position="178"/>
    </location>
    <ligand>
        <name>Mn(2+)</name>
        <dbReference type="ChEBI" id="CHEBI:29035"/>
        <label>1</label>
    </ligand>
</feature>
<evidence type="ECO:0000259" key="6">
    <source>
        <dbReference type="SMART" id="SM00835"/>
    </source>
</evidence>
<dbReference type="PANTHER" id="PTHR35848:SF9">
    <property type="entry name" value="SLL1358 PROTEIN"/>
    <property type="match status" value="1"/>
</dbReference>
<feature type="binding site" evidence="3">
    <location>
        <position position="172"/>
    </location>
    <ligand>
        <name>Mn(2+)</name>
        <dbReference type="ChEBI" id="CHEBI:29035"/>
        <label>1</label>
    </ligand>
</feature>
<dbReference type="InterPro" id="IPR014710">
    <property type="entry name" value="RmlC-like_jellyroll"/>
</dbReference>
<dbReference type="AlphaFoldDB" id="A0A8E2DS41"/>
<evidence type="ECO:0000313" key="7">
    <source>
        <dbReference type="EMBL" id="OCH94809.1"/>
    </source>
</evidence>
<proteinExistence type="predicted"/>
<dbReference type="InterPro" id="IPR051610">
    <property type="entry name" value="GPI/OXD"/>
</dbReference>
<dbReference type="InterPro" id="IPR017774">
    <property type="entry name" value="Bicupin_oxalate_deCO2ase/Oxase"/>
</dbReference>
<dbReference type="InterPro" id="IPR006045">
    <property type="entry name" value="Cupin_1"/>
</dbReference>
<accession>A0A8E2DS41</accession>